<evidence type="ECO:0000313" key="3">
    <source>
        <dbReference type="EMBL" id="PSS34162.1"/>
    </source>
</evidence>
<keyword evidence="2" id="KW-1133">Transmembrane helix</keyword>
<dbReference type="OrthoDB" id="28755at2759"/>
<keyword evidence="4" id="KW-1185">Reference proteome</keyword>
<dbReference type="Proteomes" id="UP000186601">
    <property type="component" value="Unassembled WGS sequence"/>
</dbReference>
<feature type="transmembrane region" description="Helical" evidence="2">
    <location>
        <begin position="130"/>
        <end position="150"/>
    </location>
</feature>
<reference evidence="3 4" key="1">
    <citation type="submission" date="2018-02" db="EMBL/GenBank/DDBJ databases">
        <title>Genome sequence of the basidiomycete white-rot fungus Phlebia centrifuga.</title>
        <authorList>
            <person name="Granchi Z."/>
            <person name="Peng M."/>
            <person name="de Vries R.P."/>
            <person name="Hilden K."/>
            <person name="Makela M.R."/>
            <person name="Grigoriev I."/>
            <person name="Riley R."/>
        </authorList>
    </citation>
    <scope>NUCLEOTIDE SEQUENCE [LARGE SCALE GENOMIC DNA]</scope>
    <source>
        <strain evidence="3 4">FBCC195</strain>
    </source>
</reference>
<dbReference type="AlphaFoldDB" id="A0A2R6RVV5"/>
<comment type="caution">
    <text evidence="3">The sequence shown here is derived from an EMBL/GenBank/DDBJ whole genome shotgun (WGS) entry which is preliminary data.</text>
</comment>
<dbReference type="EMBL" id="MLYV02000146">
    <property type="protein sequence ID" value="PSS34162.1"/>
    <property type="molecule type" value="Genomic_DNA"/>
</dbReference>
<keyword evidence="2" id="KW-0472">Membrane</keyword>
<evidence type="ECO:0000256" key="1">
    <source>
        <dbReference type="SAM" id="MobiDB-lite"/>
    </source>
</evidence>
<keyword evidence="2" id="KW-0812">Transmembrane</keyword>
<organism evidence="3 4">
    <name type="scientific">Hermanssonia centrifuga</name>
    <dbReference type="NCBI Taxonomy" id="98765"/>
    <lineage>
        <taxon>Eukaryota</taxon>
        <taxon>Fungi</taxon>
        <taxon>Dikarya</taxon>
        <taxon>Basidiomycota</taxon>
        <taxon>Agaricomycotina</taxon>
        <taxon>Agaricomycetes</taxon>
        <taxon>Polyporales</taxon>
        <taxon>Meruliaceae</taxon>
        <taxon>Hermanssonia</taxon>
    </lineage>
</organism>
<proteinExistence type="predicted"/>
<gene>
    <name evidence="3" type="ORF">PHLCEN_2v1779</name>
</gene>
<evidence type="ECO:0000256" key="2">
    <source>
        <dbReference type="SAM" id="Phobius"/>
    </source>
</evidence>
<accession>A0A2R6RVV5</accession>
<sequence>MDNEIEQSKLGTFMGNSAARASYLDVRSPEGSSRHVGDSGTEQQQPGKKGLASKAGIIIGIHNIFIVMPQFVITAISSIIFAVMSSGAPEQESPGDTGGNHTVPDASTIVELSTRAAATARGGGPNAYAIVFRLGGVAAIVAFVLTVRLARHLRHQ</sequence>
<evidence type="ECO:0000313" key="4">
    <source>
        <dbReference type="Proteomes" id="UP000186601"/>
    </source>
</evidence>
<protein>
    <submittedName>
        <fullName evidence="3">Uncharacterized protein</fullName>
    </submittedName>
</protein>
<name>A0A2R6RVV5_9APHY</name>
<feature type="region of interest" description="Disordered" evidence="1">
    <location>
        <begin position="24"/>
        <end position="48"/>
    </location>
</feature>
<feature type="transmembrane region" description="Helical" evidence="2">
    <location>
        <begin position="57"/>
        <end position="84"/>
    </location>
</feature>